<feature type="domain" description="Protein kinase" evidence="11">
    <location>
        <begin position="619"/>
        <end position="884"/>
    </location>
</feature>
<keyword evidence="3" id="KW-0418">Kinase</keyword>
<feature type="compositionally biased region" description="Polar residues" evidence="10">
    <location>
        <begin position="200"/>
        <end position="223"/>
    </location>
</feature>
<evidence type="ECO:0000256" key="1">
    <source>
        <dbReference type="ARBA" id="ARBA00022679"/>
    </source>
</evidence>
<dbReference type="PANTHER" id="PTHR48013">
    <property type="entry name" value="DUAL SPECIFICITY MITOGEN-ACTIVATED PROTEIN KINASE KINASE 5-RELATED"/>
    <property type="match status" value="1"/>
</dbReference>
<dbReference type="SUPFAM" id="SSF47769">
    <property type="entry name" value="SAM/Pointed domain"/>
    <property type="match status" value="1"/>
</dbReference>
<feature type="region of interest" description="Disordered" evidence="10">
    <location>
        <begin position="375"/>
        <end position="488"/>
    </location>
</feature>
<gene>
    <name evidence="12" type="ORF">TrVE_jg8910</name>
</gene>
<keyword evidence="13" id="KW-1185">Reference proteome</keyword>
<feature type="region of interest" description="Disordered" evidence="10">
    <location>
        <begin position="1034"/>
        <end position="1068"/>
    </location>
</feature>
<dbReference type="Gene3D" id="1.10.150.50">
    <property type="entry name" value="Transcription Factor, Ets-1"/>
    <property type="match status" value="1"/>
</dbReference>
<feature type="region of interest" description="Disordered" evidence="10">
    <location>
        <begin position="548"/>
        <end position="567"/>
    </location>
</feature>
<dbReference type="Gene3D" id="1.10.510.10">
    <property type="entry name" value="Transferase(Phosphotransferase) domain 1"/>
    <property type="match status" value="1"/>
</dbReference>
<dbReference type="SMART" id="SM00220">
    <property type="entry name" value="S_TKc"/>
    <property type="match status" value="1"/>
</dbReference>
<comment type="similarity">
    <text evidence="5">Belongs to the protein kinase superfamily. STE Ser/Thr protein kinase family. MAP kinase kinase subfamily.</text>
</comment>
<dbReference type="Pfam" id="PF00069">
    <property type="entry name" value="Pkinase"/>
    <property type="match status" value="1"/>
</dbReference>
<keyword evidence="2" id="KW-0547">Nucleotide-binding</keyword>
<dbReference type="Proteomes" id="UP001165160">
    <property type="component" value="Unassembled WGS sequence"/>
</dbReference>
<dbReference type="GO" id="GO:0004708">
    <property type="term" value="F:MAP kinase kinase activity"/>
    <property type="evidence" value="ECO:0007669"/>
    <property type="project" value="UniProtKB-EC"/>
</dbReference>
<feature type="region of interest" description="Disordered" evidence="10">
    <location>
        <begin position="80"/>
        <end position="162"/>
    </location>
</feature>
<feature type="region of interest" description="Disordered" evidence="10">
    <location>
        <begin position="1077"/>
        <end position="1096"/>
    </location>
</feature>
<feature type="compositionally biased region" description="Polar residues" evidence="10">
    <location>
        <begin position="419"/>
        <end position="430"/>
    </location>
</feature>
<dbReference type="SUPFAM" id="SSF56112">
    <property type="entry name" value="Protein kinase-like (PK-like)"/>
    <property type="match status" value="1"/>
</dbReference>
<evidence type="ECO:0000256" key="10">
    <source>
        <dbReference type="SAM" id="MobiDB-lite"/>
    </source>
</evidence>
<protein>
    <recommendedName>
        <fullName evidence="6">mitogen-activated protein kinase kinase</fullName>
        <ecNumber evidence="6">2.7.12.2</ecNumber>
    </recommendedName>
</protein>
<evidence type="ECO:0000256" key="5">
    <source>
        <dbReference type="ARBA" id="ARBA00038035"/>
    </source>
</evidence>
<comment type="caution">
    <text evidence="12">The sequence shown here is derived from an EMBL/GenBank/DDBJ whole genome shotgun (WGS) entry which is preliminary data.</text>
</comment>
<dbReference type="EC" id="2.7.12.2" evidence="6"/>
<name>A0A9W7BSV1_9STRA</name>
<evidence type="ECO:0000256" key="3">
    <source>
        <dbReference type="ARBA" id="ARBA00022777"/>
    </source>
</evidence>
<keyword evidence="4" id="KW-0067">ATP-binding</keyword>
<evidence type="ECO:0000256" key="4">
    <source>
        <dbReference type="ARBA" id="ARBA00022840"/>
    </source>
</evidence>
<comment type="catalytic activity">
    <reaction evidence="8">
        <text>L-threonyl-[protein] + ATP = O-phospho-L-threonyl-[protein] + ADP + H(+)</text>
        <dbReference type="Rhea" id="RHEA:46608"/>
        <dbReference type="Rhea" id="RHEA-COMP:11060"/>
        <dbReference type="Rhea" id="RHEA-COMP:11605"/>
        <dbReference type="ChEBI" id="CHEBI:15378"/>
        <dbReference type="ChEBI" id="CHEBI:30013"/>
        <dbReference type="ChEBI" id="CHEBI:30616"/>
        <dbReference type="ChEBI" id="CHEBI:61977"/>
        <dbReference type="ChEBI" id="CHEBI:456216"/>
        <dbReference type="EC" id="2.7.12.2"/>
    </reaction>
</comment>
<evidence type="ECO:0000313" key="13">
    <source>
        <dbReference type="Proteomes" id="UP001165160"/>
    </source>
</evidence>
<dbReference type="GO" id="GO:0005524">
    <property type="term" value="F:ATP binding"/>
    <property type="evidence" value="ECO:0007669"/>
    <property type="project" value="UniProtKB-KW"/>
</dbReference>
<dbReference type="InterPro" id="IPR001660">
    <property type="entry name" value="SAM"/>
</dbReference>
<reference evidence="13" key="1">
    <citation type="journal article" date="2023" name="Commun. Biol.">
        <title>Genome analysis of Parmales, the sister group of diatoms, reveals the evolutionary specialization of diatoms from phago-mixotrophs to photoautotrophs.</title>
        <authorList>
            <person name="Ban H."/>
            <person name="Sato S."/>
            <person name="Yoshikawa S."/>
            <person name="Yamada K."/>
            <person name="Nakamura Y."/>
            <person name="Ichinomiya M."/>
            <person name="Sato N."/>
            <person name="Blanc-Mathieu R."/>
            <person name="Endo H."/>
            <person name="Kuwata A."/>
            <person name="Ogata H."/>
        </authorList>
    </citation>
    <scope>NUCLEOTIDE SEQUENCE [LARGE SCALE GENOMIC DNA]</scope>
    <source>
        <strain evidence="13">NIES 3699</strain>
    </source>
</reference>
<evidence type="ECO:0000256" key="2">
    <source>
        <dbReference type="ARBA" id="ARBA00022741"/>
    </source>
</evidence>
<feature type="compositionally biased region" description="Low complexity" evidence="10">
    <location>
        <begin position="139"/>
        <end position="162"/>
    </location>
</feature>
<accession>A0A9W7BSV1</accession>
<feature type="compositionally biased region" description="Low complexity" evidence="10">
    <location>
        <begin position="375"/>
        <end position="401"/>
    </location>
</feature>
<evidence type="ECO:0000259" key="11">
    <source>
        <dbReference type="PROSITE" id="PS50011"/>
    </source>
</evidence>
<feature type="compositionally biased region" description="Basic residues" evidence="10">
    <location>
        <begin position="446"/>
        <end position="458"/>
    </location>
</feature>
<feature type="region of interest" description="Disordered" evidence="10">
    <location>
        <begin position="572"/>
        <end position="612"/>
    </location>
</feature>
<dbReference type="PROSITE" id="PS50011">
    <property type="entry name" value="PROTEIN_KINASE_DOM"/>
    <property type="match status" value="1"/>
</dbReference>
<dbReference type="InterPro" id="IPR013761">
    <property type="entry name" value="SAM/pointed_sf"/>
</dbReference>
<feature type="compositionally biased region" description="Basic and acidic residues" evidence="10">
    <location>
        <begin position="1037"/>
        <end position="1055"/>
    </location>
</feature>
<dbReference type="InterPro" id="IPR000719">
    <property type="entry name" value="Prot_kinase_dom"/>
</dbReference>
<dbReference type="EMBL" id="BRXX01000124">
    <property type="protein sequence ID" value="GMH92108.1"/>
    <property type="molecule type" value="Genomic_DNA"/>
</dbReference>
<feature type="region of interest" description="Disordered" evidence="10">
    <location>
        <begin position="200"/>
        <end position="244"/>
    </location>
</feature>
<dbReference type="InterPro" id="IPR011009">
    <property type="entry name" value="Kinase-like_dom_sf"/>
</dbReference>
<sequence>MTSRSPSNSKPTTDVEQWLVRLRFNPNEATTYASNLRAQGFDDIQAICEDAELDDFHSAGMLPGHARRLYKAAGFARDYLHRTPQGSPNTDPYNSNIPIPRPHSSSDSPYVDGRDDRSSPFYAISVGDQSRTRGKFRNRSSSFESSNPRHTNTSSSSTTSNLNNVITCPDCHFRFYAPPQSTSSAPYANTISKMTATTISATSGTRSPDPNSYHTPSPPSIHSNPNLNLNRNRTPDTPDTVSTDVGIETHEDVSPEQAPLATEQAKAKATASTLPVSQWTVADVVSWVTSFEAFVKDEVVESLVKLNMDGRQLMNSPPVETAISIGLTFGPHKRLFISEVEALLVANEVPIPTPTNVNVNVNENANSNANANANVTVKTTANPSPRSTTSPRSETARAAAASRRRKKSKSPINRIGSFHSVTSDAQSNDELSVASGLEDSGDFSSKKKKRQPRSKAKPFSKGAAKNLKGFQPPRLNLDTSAGPKNKNVPPSLRIEMDSIQETNGTNTHTPAEGRIAKECSYEFSDGGTLLVGGFNINPKGIAEVPFDAINEEDGGDGIIEDESDTDEEAGEILPAKLTPGSTRSRKSSGRSSAGNRRPSASRERPMSALRTPRNIQSEIIMLKEVGRGACGIVHEALHVPTMRLVAVKSVPVGDAEKRRQMTSELATMHNMCSGSLTSSAATTTTHPHIVSFYDAFTDPKKGCVCMVLEYMNAGTLQDLVSAGIAVTERMLASVANSVLKGLESVHAGKQIHRDIKPSNILLSRDGSIKISDFGIARKLEHSISMASTFTGTLTYMSPERISGQEYSYPSDIWSLGVCLATIALGKYPFPTSSGYWGVVQAIQDSPPPAVPGFSASMQDFLNACLSKDPKERPSASQLLQHDFVAKYANSPLAAEEEPTLDSKKRKTLTSLAQTVMDFYCDRALSSRANVNIGEGSDGPRQGLEHFVPPMTSNLLSDLAGQLGMPLSALEQVFGEEAEKARVHLGGSQSGGIRSTSERQFVPMPKMLQKKPKLKKSTSGNLVPVKVSKAGLAKLRRGRSDGDREEYEHEHQHEYGLDPTNADGVRRTSSREKYIAMALGNGSLNSSSGSSKKLATG</sequence>
<comment type="catalytic activity">
    <reaction evidence="9">
        <text>L-tyrosyl-[protein] + ATP = O-phospho-L-tyrosyl-[protein] + ADP + H(+)</text>
        <dbReference type="Rhea" id="RHEA:10596"/>
        <dbReference type="Rhea" id="RHEA-COMP:10136"/>
        <dbReference type="Rhea" id="RHEA-COMP:20101"/>
        <dbReference type="ChEBI" id="CHEBI:15378"/>
        <dbReference type="ChEBI" id="CHEBI:30616"/>
        <dbReference type="ChEBI" id="CHEBI:46858"/>
        <dbReference type="ChEBI" id="CHEBI:61978"/>
        <dbReference type="ChEBI" id="CHEBI:456216"/>
        <dbReference type="EC" id="2.7.12.2"/>
    </reaction>
</comment>
<feature type="compositionally biased region" description="Acidic residues" evidence="10">
    <location>
        <begin position="549"/>
        <end position="567"/>
    </location>
</feature>
<dbReference type="SMART" id="SM00454">
    <property type="entry name" value="SAM"/>
    <property type="match status" value="2"/>
</dbReference>
<evidence type="ECO:0000256" key="6">
    <source>
        <dbReference type="ARBA" id="ARBA00038999"/>
    </source>
</evidence>
<organism evidence="12 13">
    <name type="scientific">Triparma verrucosa</name>
    <dbReference type="NCBI Taxonomy" id="1606542"/>
    <lineage>
        <taxon>Eukaryota</taxon>
        <taxon>Sar</taxon>
        <taxon>Stramenopiles</taxon>
        <taxon>Ochrophyta</taxon>
        <taxon>Bolidophyceae</taxon>
        <taxon>Parmales</taxon>
        <taxon>Triparmaceae</taxon>
        <taxon>Triparma</taxon>
    </lineage>
</organism>
<dbReference type="AlphaFoldDB" id="A0A9W7BSV1"/>
<evidence type="ECO:0000313" key="12">
    <source>
        <dbReference type="EMBL" id="GMH92108.1"/>
    </source>
</evidence>
<feature type="compositionally biased region" description="Low complexity" evidence="10">
    <location>
        <begin position="589"/>
        <end position="598"/>
    </location>
</feature>
<comment type="catalytic activity">
    <reaction evidence="7">
        <text>L-seryl-[protein] + ATP = O-phospho-L-seryl-[protein] + ADP + H(+)</text>
        <dbReference type="Rhea" id="RHEA:17989"/>
        <dbReference type="Rhea" id="RHEA-COMP:9863"/>
        <dbReference type="Rhea" id="RHEA-COMP:11604"/>
        <dbReference type="ChEBI" id="CHEBI:15378"/>
        <dbReference type="ChEBI" id="CHEBI:29999"/>
        <dbReference type="ChEBI" id="CHEBI:30616"/>
        <dbReference type="ChEBI" id="CHEBI:83421"/>
        <dbReference type="ChEBI" id="CHEBI:456216"/>
        <dbReference type="EC" id="2.7.12.2"/>
    </reaction>
</comment>
<dbReference type="PANTHER" id="PTHR48013:SF9">
    <property type="entry name" value="DUAL SPECIFICITY MITOGEN-ACTIVATED PROTEIN KINASE KINASE 5"/>
    <property type="match status" value="1"/>
</dbReference>
<evidence type="ECO:0000256" key="7">
    <source>
        <dbReference type="ARBA" id="ARBA00049014"/>
    </source>
</evidence>
<feature type="compositionally biased region" description="Low complexity" evidence="10">
    <location>
        <begin position="224"/>
        <end position="244"/>
    </location>
</feature>
<feature type="compositionally biased region" description="Polar residues" evidence="10">
    <location>
        <begin position="84"/>
        <end position="108"/>
    </location>
</feature>
<evidence type="ECO:0000256" key="9">
    <source>
        <dbReference type="ARBA" id="ARBA00051693"/>
    </source>
</evidence>
<evidence type="ECO:0000256" key="8">
    <source>
        <dbReference type="ARBA" id="ARBA00049299"/>
    </source>
</evidence>
<keyword evidence="1" id="KW-0808">Transferase</keyword>
<proteinExistence type="inferred from homology"/>
<feature type="compositionally biased region" description="Low complexity" evidence="10">
    <location>
        <begin position="1078"/>
        <end position="1096"/>
    </location>
</feature>